<proteinExistence type="predicted"/>
<accession>A0A9Q0LUJ6</accession>
<organism evidence="1 2">
    <name type="scientific">Anaeramoeba ignava</name>
    <name type="common">Anaerobic marine amoeba</name>
    <dbReference type="NCBI Taxonomy" id="1746090"/>
    <lineage>
        <taxon>Eukaryota</taxon>
        <taxon>Metamonada</taxon>
        <taxon>Anaeramoebidae</taxon>
        <taxon>Anaeramoeba</taxon>
    </lineage>
</organism>
<reference evidence="1" key="1">
    <citation type="submission" date="2022-10" db="EMBL/GenBank/DDBJ databases">
        <title>Novel sulphate-reducing endosymbionts in the free-living metamonad Anaeramoeba.</title>
        <authorList>
            <person name="Jerlstrom-Hultqvist J."/>
            <person name="Cepicka I."/>
            <person name="Gallot-Lavallee L."/>
            <person name="Salas-Leiva D."/>
            <person name="Curtis B.A."/>
            <person name="Zahonova K."/>
            <person name="Pipaliya S."/>
            <person name="Dacks J."/>
            <person name="Roger A.J."/>
        </authorList>
    </citation>
    <scope>NUCLEOTIDE SEQUENCE</scope>
    <source>
        <strain evidence="1">BMAN</strain>
    </source>
</reference>
<comment type="caution">
    <text evidence="1">The sequence shown here is derived from an EMBL/GenBank/DDBJ whole genome shotgun (WGS) entry which is preliminary data.</text>
</comment>
<evidence type="ECO:0000313" key="2">
    <source>
        <dbReference type="Proteomes" id="UP001149090"/>
    </source>
</evidence>
<dbReference type="EMBL" id="JAPDFW010000044">
    <property type="protein sequence ID" value="KAJ5078931.1"/>
    <property type="molecule type" value="Genomic_DNA"/>
</dbReference>
<protein>
    <submittedName>
        <fullName evidence="1">Uncharacterized protein</fullName>
    </submittedName>
</protein>
<gene>
    <name evidence="1" type="ORF">M0811_04654</name>
</gene>
<evidence type="ECO:0000313" key="1">
    <source>
        <dbReference type="EMBL" id="KAJ5078931.1"/>
    </source>
</evidence>
<keyword evidence="2" id="KW-1185">Reference proteome</keyword>
<dbReference type="Proteomes" id="UP001149090">
    <property type="component" value="Unassembled WGS sequence"/>
</dbReference>
<sequence>MIESKVMFFVWRYKITECSVFKKRKNSLSIPKLYFVVDNDFSHDSSLMKKRAIQTSFGLFYTLDCFPDGIDPKPL</sequence>
<name>A0A9Q0LUJ6_ANAIG</name>
<dbReference type="AlphaFoldDB" id="A0A9Q0LUJ6"/>